<proteinExistence type="predicted"/>
<dbReference type="Gene3D" id="3.30.70.330">
    <property type="match status" value="1"/>
</dbReference>
<comment type="caution">
    <text evidence="1">The sequence shown here is derived from an EMBL/GenBank/DDBJ whole genome shotgun (WGS) entry which is preliminary data.</text>
</comment>
<organism evidence="1 2">
    <name type="scientific">Tegillarca granosa</name>
    <name type="common">Malaysian cockle</name>
    <name type="synonym">Anadara granosa</name>
    <dbReference type="NCBI Taxonomy" id="220873"/>
    <lineage>
        <taxon>Eukaryota</taxon>
        <taxon>Metazoa</taxon>
        <taxon>Spiralia</taxon>
        <taxon>Lophotrochozoa</taxon>
        <taxon>Mollusca</taxon>
        <taxon>Bivalvia</taxon>
        <taxon>Autobranchia</taxon>
        <taxon>Pteriomorphia</taxon>
        <taxon>Arcoida</taxon>
        <taxon>Arcoidea</taxon>
        <taxon>Arcidae</taxon>
        <taxon>Tegillarca</taxon>
    </lineage>
</organism>
<dbReference type="EMBL" id="JARBDR010000141">
    <property type="protein sequence ID" value="KAJ8320549.1"/>
    <property type="molecule type" value="Genomic_DNA"/>
</dbReference>
<dbReference type="Proteomes" id="UP001217089">
    <property type="component" value="Unassembled WGS sequence"/>
</dbReference>
<keyword evidence="2" id="KW-1185">Reference proteome</keyword>
<evidence type="ECO:0000313" key="2">
    <source>
        <dbReference type="Proteomes" id="UP001217089"/>
    </source>
</evidence>
<name>A0ABQ9FTH2_TEGGR</name>
<gene>
    <name evidence="1" type="ORF">KUTeg_002136</name>
</gene>
<accession>A0ABQ9FTH2</accession>
<dbReference type="InterPro" id="IPR012677">
    <property type="entry name" value="Nucleotide-bd_a/b_plait_sf"/>
</dbReference>
<evidence type="ECO:0000313" key="1">
    <source>
        <dbReference type="EMBL" id="KAJ8320549.1"/>
    </source>
</evidence>
<sequence length="207" mass="23113">MDKSTNNVLNLVAGPSFKKKCSQLRTSGTQTQEIVNPKKRMFSKRTAQVQSTSFIEVVQYFIDSDYKHKFCRNKPILIYLYPKYGKIQSVKLHGKKNATDEIISATVAFIDIRSASKAHNSENRLENNVLNTEYSEGHATGSAVTRTTAPAAPQVRSAYTIPRGSTAYSGSSRPKGFSSKILMKEIKLIFEVVAGIYCNLTLTQYRT</sequence>
<reference evidence="1 2" key="1">
    <citation type="submission" date="2022-12" db="EMBL/GenBank/DDBJ databases">
        <title>Chromosome-level genome of Tegillarca granosa.</title>
        <authorList>
            <person name="Kim J."/>
        </authorList>
    </citation>
    <scope>NUCLEOTIDE SEQUENCE [LARGE SCALE GENOMIC DNA]</scope>
    <source>
        <strain evidence="1">Teg-2019</strain>
        <tissue evidence="1">Adductor muscle</tissue>
    </source>
</reference>
<protein>
    <submittedName>
        <fullName evidence="1">Uncharacterized protein</fullName>
    </submittedName>
</protein>